<dbReference type="SUPFAM" id="SSF53098">
    <property type="entry name" value="Ribonuclease H-like"/>
    <property type="match status" value="1"/>
</dbReference>
<keyword evidence="3" id="KW-0269">Exonuclease</keyword>
<dbReference type="PANTHER" id="PTHR23044:SF61">
    <property type="entry name" value="3'-5' EXORIBONUCLEASE 1-RELATED"/>
    <property type="match status" value="1"/>
</dbReference>
<feature type="compositionally biased region" description="Low complexity" evidence="4">
    <location>
        <begin position="34"/>
        <end position="53"/>
    </location>
</feature>
<accession>A0A7S4B9E4</accession>
<reference evidence="6" key="1">
    <citation type="submission" date="2021-01" db="EMBL/GenBank/DDBJ databases">
        <authorList>
            <person name="Corre E."/>
            <person name="Pelletier E."/>
            <person name="Niang G."/>
            <person name="Scheremetjew M."/>
            <person name="Finn R."/>
            <person name="Kale V."/>
            <person name="Holt S."/>
            <person name="Cochrane G."/>
            <person name="Meng A."/>
            <person name="Brown T."/>
            <person name="Cohen L."/>
        </authorList>
    </citation>
    <scope>NUCLEOTIDE SEQUENCE</scope>
    <source>
        <strain evidence="6">CCMP645</strain>
    </source>
</reference>
<keyword evidence="1" id="KW-0540">Nuclease</keyword>
<dbReference type="InterPro" id="IPR036397">
    <property type="entry name" value="RNaseH_sf"/>
</dbReference>
<dbReference type="GO" id="GO:0000175">
    <property type="term" value="F:3'-5'-RNA exonuclease activity"/>
    <property type="evidence" value="ECO:0007669"/>
    <property type="project" value="InterPro"/>
</dbReference>
<protein>
    <recommendedName>
        <fullName evidence="5">Exonuclease domain-containing protein</fullName>
    </recommendedName>
</protein>
<evidence type="ECO:0000256" key="3">
    <source>
        <dbReference type="ARBA" id="ARBA00022839"/>
    </source>
</evidence>
<gene>
    <name evidence="6" type="ORF">PCAR00345_LOCUS11327</name>
</gene>
<organism evidence="6">
    <name type="scientific">Chrysotila carterae</name>
    <name type="common">Marine alga</name>
    <name type="synonym">Syracosphaera carterae</name>
    <dbReference type="NCBI Taxonomy" id="13221"/>
    <lineage>
        <taxon>Eukaryota</taxon>
        <taxon>Haptista</taxon>
        <taxon>Haptophyta</taxon>
        <taxon>Prymnesiophyceae</taxon>
        <taxon>Isochrysidales</taxon>
        <taxon>Isochrysidaceae</taxon>
        <taxon>Chrysotila</taxon>
    </lineage>
</organism>
<name>A0A7S4B9E4_CHRCT</name>
<dbReference type="Gene3D" id="3.30.420.10">
    <property type="entry name" value="Ribonuclease H-like superfamily/Ribonuclease H"/>
    <property type="match status" value="1"/>
</dbReference>
<keyword evidence="2" id="KW-0378">Hydrolase</keyword>
<feature type="domain" description="Exonuclease" evidence="5">
    <location>
        <begin position="76"/>
        <end position="193"/>
    </location>
</feature>
<dbReference type="InterPro" id="IPR051274">
    <property type="entry name" value="3-5_Exoribonuclease"/>
</dbReference>
<dbReference type="GO" id="GO:0003676">
    <property type="term" value="F:nucleic acid binding"/>
    <property type="evidence" value="ECO:0007669"/>
    <property type="project" value="InterPro"/>
</dbReference>
<dbReference type="AlphaFoldDB" id="A0A7S4B9E4"/>
<proteinExistence type="predicted"/>
<feature type="region of interest" description="Disordered" evidence="4">
    <location>
        <begin position="1"/>
        <end position="53"/>
    </location>
</feature>
<dbReference type="CDD" id="cd06133">
    <property type="entry name" value="ERI-1_3'hExo_like"/>
    <property type="match status" value="1"/>
</dbReference>
<dbReference type="EMBL" id="HBIZ01018131">
    <property type="protein sequence ID" value="CAE0758733.1"/>
    <property type="molecule type" value="Transcribed_RNA"/>
</dbReference>
<evidence type="ECO:0000256" key="1">
    <source>
        <dbReference type="ARBA" id="ARBA00022722"/>
    </source>
</evidence>
<evidence type="ECO:0000259" key="5">
    <source>
        <dbReference type="Pfam" id="PF00929"/>
    </source>
</evidence>
<feature type="compositionally biased region" description="Low complexity" evidence="4">
    <location>
        <begin position="16"/>
        <end position="27"/>
    </location>
</feature>
<evidence type="ECO:0000256" key="4">
    <source>
        <dbReference type="SAM" id="MobiDB-lite"/>
    </source>
</evidence>
<sequence length="219" mass="24638">MSRPHARNSRVTMCTRSSSCPSSSSTSRSHEFRQSSTPTSSRPPTRRSAPSARVLPVHARCESDDFLRSCEDSPLGIRQSQVDAAPTLETALVQLEGWLEAQGMLLDAPVAERNFAFAADGPWDLKNFLDAECERKGIRKGAYFDKWVNLKQLFSDFYRVRSCKIHKMLEFQGMTFEGRLHSGIDDSRNIARIAIKMAQDGCVMYLNEGLSRKPKFVSL</sequence>
<dbReference type="InterPro" id="IPR047201">
    <property type="entry name" value="ERI-1_3'hExo-like"/>
</dbReference>
<dbReference type="InterPro" id="IPR013520">
    <property type="entry name" value="Ribonucl_H"/>
</dbReference>
<dbReference type="PANTHER" id="PTHR23044">
    <property type="entry name" value="3'-5' EXONUCLEASE ERI1-RELATED"/>
    <property type="match status" value="1"/>
</dbReference>
<dbReference type="InterPro" id="IPR012337">
    <property type="entry name" value="RNaseH-like_sf"/>
</dbReference>
<evidence type="ECO:0000313" key="6">
    <source>
        <dbReference type="EMBL" id="CAE0758733.1"/>
    </source>
</evidence>
<dbReference type="Pfam" id="PF00929">
    <property type="entry name" value="RNase_T"/>
    <property type="match status" value="1"/>
</dbReference>
<evidence type="ECO:0000256" key="2">
    <source>
        <dbReference type="ARBA" id="ARBA00022801"/>
    </source>
</evidence>